<comment type="catalytic activity">
    <reaction evidence="1">
        <text>ATP + protein L-histidine = ADP + protein N-phospho-L-histidine.</text>
        <dbReference type="EC" id="2.7.13.3"/>
    </reaction>
</comment>
<dbReference type="PANTHER" id="PTHR44591">
    <property type="entry name" value="STRESS RESPONSE REGULATOR PROTEIN 1"/>
    <property type="match status" value="1"/>
</dbReference>
<evidence type="ECO:0000313" key="9">
    <source>
        <dbReference type="EMBL" id="MEE7456072.1"/>
    </source>
</evidence>
<evidence type="ECO:0000256" key="2">
    <source>
        <dbReference type="ARBA" id="ARBA00012438"/>
    </source>
</evidence>
<feature type="modified residue" description="4-aspartylphosphate" evidence="6">
    <location>
        <position position="744"/>
    </location>
</feature>
<dbReference type="InterPro" id="IPR050595">
    <property type="entry name" value="Bact_response_regulator"/>
</dbReference>
<evidence type="ECO:0000256" key="3">
    <source>
        <dbReference type="ARBA" id="ARBA00022553"/>
    </source>
</evidence>
<dbReference type="EMBL" id="MLBY01000003">
    <property type="protein sequence ID" value="MEE7456072.1"/>
    <property type="molecule type" value="Genomic_DNA"/>
</dbReference>
<keyword evidence="3 6" id="KW-0597">Phosphoprotein</keyword>
<proteinExistence type="predicted"/>
<organism evidence="9 10">
    <name type="scientific">Methylobacterium radiotolerans</name>
    <dbReference type="NCBI Taxonomy" id="31998"/>
    <lineage>
        <taxon>Bacteria</taxon>
        <taxon>Pseudomonadati</taxon>
        <taxon>Pseudomonadota</taxon>
        <taxon>Alphaproteobacteria</taxon>
        <taxon>Hyphomicrobiales</taxon>
        <taxon>Methylobacteriaceae</taxon>
        <taxon>Methylobacterium</taxon>
    </lineage>
</organism>
<dbReference type="PROSITE" id="PS50110">
    <property type="entry name" value="RESPONSE_REGULATORY"/>
    <property type="match status" value="1"/>
</dbReference>
<sequence length="810" mass="84689">MPDSLRISLKVLNATQLAAIAAGALLLAWLGTVALGAGTGPAAEGGRGTALAAARAFAEAVEAELHGSVGHARNAALLLRPDDPALSEDERTALLGDWLALNPRYHDAALIGPDGSVRAAADRRRVGTSVAREPWFARARNAEIVVATGGDETAPLDIAVALGTPGRSDRIQLRAGPDFLLTIGPRVRQALALPASVAFAVTGADGRMLAGQPSAPAGGRASASVPVQGGRELGSPGWLVTASAPAVAAPALLPDARLLMLALAVVVAAGLIGYALGGRAAQPLERLAEGAGEPDEAAASPVREIAALTRTIAGRSQSTDAALALAGTGLDRIKGRLQTFEAMSGWTCWEIDPETRQVVWSDSDSTGMPTASDHATDLSDLAEWFEPDDRPLLDLALKAARDADGPHDVVLRARADGDAEPGAERRVLVRFLRGVGDGSRIHALSRAIEPGLSETPAGLNERRRNVVLRRVTDGIVHDFNDALTVILTNLGLVRRRQGLDAEQARLVDAALTGARRGAALTRRMLNLVRGESDALAESDLAASVESALAFMQANVLRDVPVINRIPGALPRVLCAERILEVTLLNIAFHFRDHGLHGFAVGAAEHVAETETGFGLAPGAYVRLLVASGQRVPGTQADVPGRRALETVARLLAEVGAGWRLVSDGTGEEAFVAEIWLRAAPRAASEPVVWQSPLSILLVESDGLVRTSLAEALSDLGHRVVQAASGEHALDLLREDAAFDAMVADQSMPVMTGLQLAATVVERYPEIRIILASPHGQLPATARQFLQLDKPFRPDDLAAVLSAAAPQARAA</sequence>
<dbReference type="InterPro" id="IPR011006">
    <property type="entry name" value="CheY-like_superfamily"/>
</dbReference>
<dbReference type="SMART" id="SM00448">
    <property type="entry name" value="REC"/>
    <property type="match status" value="1"/>
</dbReference>
<dbReference type="SMART" id="SM00388">
    <property type="entry name" value="HisKA"/>
    <property type="match status" value="1"/>
</dbReference>
<dbReference type="CDD" id="cd00082">
    <property type="entry name" value="HisKA"/>
    <property type="match status" value="1"/>
</dbReference>
<feature type="domain" description="Response regulatory" evidence="8">
    <location>
        <begin position="694"/>
        <end position="804"/>
    </location>
</feature>
<dbReference type="PANTHER" id="PTHR44591:SF3">
    <property type="entry name" value="RESPONSE REGULATORY DOMAIN-CONTAINING PROTEIN"/>
    <property type="match status" value="1"/>
</dbReference>
<evidence type="ECO:0000259" key="8">
    <source>
        <dbReference type="PROSITE" id="PS50110"/>
    </source>
</evidence>
<dbReference type="Pfam" id="PF00512">
    <property type="entry name" value="HisKA"/>
    <property type="match status" value="1"/>
</dbReference>
<dbReference type="Proteomes" id="UP001349262">
    <property type="component" value="Unassembled WGS sequence"/>
</dbReference>
<dbReference type="Gene3D" id="3.40.50.2300">
    <property type="match status" value="1"/>
</dbReference>
<evidence type="ECO:0000256" key="5">
    <source>
        <dbReference type="ARBA" id="ARBA00023163"/>
    </source>
</evidence>
<reference evidence="9 10" key="1">
    <citation type="journal article" date="2012" name="Genet. Mol. Biol.">
        <title>Analysis of 16S rRNA and mxaF genes revealing insights into Methylobacterium niche-specific plant association.</title>
        <authorList>
            <person name="Dourado M.N."/>
            <person name="Andreote F.D."/>
            <person name="Dini-Andreote F."/>
            <person name="Conti R."/>
            <person name="Araujo J.M."/>
            <person name="Araujo W.L."/>
        </authorList>
    </citation>
    <scope>NUCLEOTIDE SEQUENCE [LARGE SCALE GENOMIC DNA]</scope>
    <source>
        <strain evidence="9 10">SR1.6/4</strain>
    </source>
</reference>
<dbReference type="SUPFAM" id="SSF47384">
    <property type="entry name" value="Homodimeric domain of signal transducing histidine kinase"/>
    <property type="match status" value="1"/>
</dbReference>
<feature type="transmembrane region" description="Helical" evidence="7">
    <location>
        <begin position="258"/>
        <end position="277"/>
    </location>
</feature>
<keyword evidence="5" id="KW-0804">Transcription</keyword>
<accession>A0ABU7T690</accession>
<protein>
    <recommendedName>
        <fullName evidence="2">histidine kinase</fullName>
        <ecNumber evidence="2">2.7.13.3</ecNumber>
    </recommendedName>
</protein>
<dbReference type="SUPFAM" id="SSF52172">
    <property type="entry name" value="CheY-like"/>
    <property type="match status" value="1"/>
</dbReference>
<keyword evidence="10" id="KW-1185">Reference proteome</keyword>
<dbReference type="InterPro" id="IPR003661">
    <property type="entry name" value="HisK_dim/P_dom"/>
</dbReference>
<name>A0ABU7T690_9HYPH</name>
<comment type="caution">
    <text evidence="9">The sequence shown here is derived from an EMBL/GenBank/DDBJ whole genome shotgun (WGS) entry which is preliminary data.</text>
</comment>
<evidence type="ECO:0000256" key="4">
    <source>
        <dbReference type="ARBA" id="ARBA00023015"/>
    </source>
</evidence>
<evidence type="ECO:0000256" key="6">
    <source>
        <dbReference type="PROSITE-ProRule" id="PRU00169"/>
    </source>
</evidence>
<evidence type="ECO:0000256" key="7">
    <source>
        <dbReference type="SAM" id="Phobius"/>
    </source>
</evidence>
<dbReference type="Pfam" id="PF00072">
    <property type="entry name" value="Response_reg"/>
    <property type="match status" value="1"/>
</dbReference>
<keyword evidence="4" id="KW-0805">Transcription regulation</keyword>
<dbReference type="Gene3D" id="1.10.287.130">
    <property type="match status" value="1"/>
</dbReference>
<keyword evidence="7" id="KW-1133">Transmembrane helix</keyword>
<dbReference type="EC" id="2.7.13.3" evidence="2"/>
<evidence type="ECO:0000256" key="1">
    <source>
        <dbReference type="ARBA" id="ARBA00000085"/>
    </source>
</evidence>
<keyword evidence="7" id="KW-0812">Transmembrane</keyword>
<evidence type="ECO:0000313" key="10">
    <source>
        <dbReference type="Proteomes" id="UP001349262"/>
    </source>
</evidence>
<dbReference type="Gene3D" id="3.30.450.20">
    <property type="entry name" value="PAS domain"/>
    <property type="match status" value="1"/>
</dbReference>
<gene>
    <name evidence="9" type="ORF">MRSR164_04415</name>
</gene>
<keyword evidence="7" id="KW-0472">Membrane</keyword>
<dbReference type="InterPro" id="IPR036097">
    <property type="entry name" value="HisK_dim/P_sf"/>
</dbReference>
<dbReference type="InterPro" id="IPR001789">
    <property type="entry name" value="Sig_transdc_resp-reg_receiver"/>
</dbReference>